<feature type="compositionally biased region" description="Basic and acidic residues" evidence="1">
    <location>
        <begin position="1"/>
        <end position="18"/>
    </location>
</feature>
<feature type="compositionally biased region" description="Acidic residues" evidence="1">
    <location>
        <begin position="238"/>
        <end position="253"/>
    </location>
</feature>
<evidence type="ECO:0000313" key="3">
    <source>
        <dbReference type="Proteomes" id="UP000659654"/>
    </source>
</evidence>
<dbReference type="Proteomes" id="UP000582659">
    <property type="component" value="Unassembled WGS sequence"/>
</dbReference>
<evidence type="ECO:0000256" key="1">
    <source>
        <dbReference type="SAM" id="MobiDB-lite"/>
    </source>
</evidence>
<protein>
    <submittedName>
        <fullName evidence="2">(pine wood nematode) hypothetical protein</fullName>
    </submittedName>
</protein>
<feature type="region of interest" description="Disordered" evidence="1">
    <location>
        <begin position="236"/>
        <end position="283"/>
    </location>
</feature>
<feature type="region of interest" description="Disordered" evidence="1">
    <location>
        <begin position="1"/>
        <end position="37"/>
    </location>
</feature>
<feature type="region of interest" description="Disordered" evidence="1">
    <location>
        <begin position="131"/>
        <end position="168"/>
    </location>
</feature>
<comment type="caution">
    <text evidence="2">The sequence shown here is derived from an EMBL/GenBank/DDBJ whole genome shotgun (WGS) entry which is preliminary data.</text>
</comment>
<name>A0A7I8XKL9_BURXY</name>
<dbReference type="EMBL" id="CAJFCV020000005">
    <property type="protein sequence ID" value="CAG9120466.1"/>
    <property type="molecule type" value="Genomic_DNA"/>
</dbReference>
<proteinExistence type="predicted"/>
<keyword evidence="3" id="KW-1185">Reference proteome</keyword>
<evidence type="ECO:0000313" key="2">
    <source>
        <dbReference type="EMBL" id="CAD5229733.1"/>
    </source>
</evidence>
<reference evidence="2" key="1">
    <citation type="submission" date="2020-09" db="EMBL/GenBank/DDBJ databases">
        <authorList>
            <person name="Kikuchi T."/>
        </authorList>
    </citation>
    <scope>NUCLEOTIDE SEQUENCE</scope>
    <source>
        <strain evidence="2">Ka4C1</strain>
    </source>
</reference>
<dbReference type="Proteomes" id="UP000659654">
    <property type="component" value="Unassembled WGS sequence"/>
</dbReference>
<accession>A0A7I8XKL9</accession>
<gene>
    <name evidence="2" type="ORF">BXYJ_LOCUS10635</name>
</gene>
<dbReference type="EMBL" id="CAJFDI010000005">
    <property type="protein sequence ID" value="CAD5229733.1"/>
    <property type="molecule type" value="Genomic_DNA"/>
</dbReference>
<dbReference type="AlphaFoldDB" id="A0A7I8XKL9"/>
<feature type="compositionally biased region" description="Acidic residues" evidence="1">
    <location>
        <begin position="131"/>
        <end position="140"/>
    </location>
</feature>
<sequence length="283" mass="31844">MANPRKQGEQKKEEKKPGDQQQKPGVSKPKPKPTPYSTILKALGLMDSKSPTISDEVYGLLHKVCQNHKPCSGTPTGDHCVQLIGMQNRITKHDLFHKKKVMPALRKLDVVWRNYSHRHPAEAQQVEEELMELDNQEPEDQPGASNVKDNPSKDKKAKSKKSSAEEDQAKLCLGSHEPHEQCILQPPYHRPVTNGCHIERKPNASIGTEAAGLCLYPLRKLDVVWRNYSHRHPAEAQQVEEELMELDNQEPEDQPGASNVKDNPSKDKKAKSKKSSAEEDQAK</sequence>
<organism evidence="2 3">
    <name type="scientific">Bursaphelenchus xylophilus</name>
    <name type="common">Pinewood nematode worm</name>
    <name type="synonym">Aphelenchoides xylophilus</name>
    <dbReference type="NCBI Taxonomy" id="6326"/>
    <lineage>
        <taxon>Eukaryota</taxon>
        <taxon>Metazoa</taxon>
        <taxon>Ecdysozoa</taxon>
        <taxon>Nematoda</taxon>
        <taxon>Chromadorea</taxon>
        <taxon>Rhabditida</taxon>
        <taxon>Tylenchina</taxon>
        <taxon>Tylenchomorpha</taxon>
        <taxon>Aphelenchoidea</taxon>
        <taxon>Aphelenchoididae</taxon>
        <taxon>Bursaphelenchus</taxon>
    </lineage>
</organism>